<dbReference type="SUPFAM" id="SSF100950">
    <property type="entry name" value="NagB/RpiA/CoA transferase-like"/>
    <property type="match status" value="1"/>
</dbReference>
<keyword evidence="2" id="KW-0804">Transcription</keyword>
<organism evidence="4 5">
    <name type="scientific">Streptomyces poriferorum</name>
    <dbReference type="NCBI Taxonomy" id="2798799"/>
    <lineage>
        <taxon>Bacteria</taxon>
        <taxon>Bacillati</taxon>
        <taxon>Actinomycetota</taxon>
        <taxon>Actinomycetes</taxon>
        <taxon>Kitasatosporales</taxon>
        <taxon>Streptomycetaceae</taxon>
        <taxon>Streptomyces</taxon>
    </lineage>
</organism>
<dbReference type="InterPro" id="IPR037171">
    <property type="entry name" value="NagB/RpiA_transferase-like"/>
</dbReference>
<dbReference type="RefSeq" id="WP_306068630.1">
    <property type="nucleotide sequence ID" value="NZ_CP120988.1"/>
</dbReference>
<evidence type="ECO:0000259" key="3">
    <source>
        <dbReference type="PROSITE" id="PS51000"/>
    </source>
</evidence>
<dbReference type="InterPro" id="IPR036390">
    <property type="entry name" value="WH_DNA-bd_sf"/>
</dbReference>
<dbReference type="EMBL" id="CP120988">
    <property type="protein sequence ID" value="WLQ61330.1"/>
    <property type="molecule type" value="Genomic_DNA"/>
</dbReference>
<dbReference type="SMART" id="SM00420">
    <property type="entry name" value="HTH_DEOR"/>
    <property type="match status" value="1"/>
</dbReference>
<dbReference type="PANTHER" id="PTHR30363:SF44">
    <property type="entry name" value="AGA OPERON TRANSCRIPTIONAL REPRESSOR-RELATED"/>
    <property type="match status" value="1"/>
</dbReference>
<protein>
    <submittedName>
        <fullName evidence="4">DeoR/GlpR family DNA-binding transcription regulator</fullName>
    </submittedName>
</protein>
<sequence length="261" mass="27233">MTSAEARARRESIVELAQDAGPTGVDDLSVRFAVSPSTIRRDLARLTADGRLARTYGGAMALTASAETSLQRRTDEAAEAKRAIAALALTRIAAGATVLFDAGSTVAALARALRGVAGGVTVATPSLSAVFELGGAEGVHLTCLGGHYRPLSHAFVGPLAEAALERMTFDAVFLGTDGVSPALGICEADAEQIRLKELMARRSHRVYVLAHAAKLGASPFHAWAPWQPGWTLVTDTSADPALLDALRAREVEVLLAPPTSD</sequence>
<dbReference type="InterPro" id="IPR001034">
    <property type="entry name" value="DeoR_HTH"/>
</dbReference>
<reference evidence="4 5" key="1">
    <citation type="submission" date="2023-03" db="EMBL/GenBank/DDBJ databases">
        <title>Isolation and description of six Streptomyces strains from soil environments, able to metabolize different microbial glucans.</title>
        <authorList>
            <person name="Widen T."/>
            <person name="Larsbrink J."/>
        </authorList>
    </citation>
    <scope>NUCLEOTIDE SEQUENCE [LARGE SCALE GENOMIC DNA]</scope>
    <source>
        <strain evidence="4 5">Alt2</strain>
    </source>
</reference>
<dbReference type="PANTHER" id="PTHR30363">
    <property type="entry name" value="HTH-TYPE TRANSCRIPTIONAL REGULATOR SRLR-RELATED"/>
    <property type="match status" value="1"/>
</dbReference>
<evidence type="ECO:0000313" key="4">
    <source>
        <dbReference type="EMBL" id="WLQ61330.1"/>
    </source>
</evidence>
<dbReference type="GO" id="GO:0003677">
    <property type="term" value="F:DNA binding"/>
    <property type="evidence" value="ECO:0007669"/>
    <property type="project" value="UniProtKB-KW"/>
</dbReference>
<dbReference type="SMART" id="SM01134">
    <property type="entry name" value="DeoRC"/>
    <property type="match status" value="1"/>
</dbReference>
<dbReference type="PRINTS" id="PR00037">
    <property type="entry name" value="HTHLACR"/>
</dbReference>
<gene>
    <name evidence="4" type="ORF">P8A19_40530</name>
</gene>
<dbReference type="Pfam" id="PF08220">
    <property type="entry name" value="HTH_DeoR"/>
    <property type="match status" value="1"/>
</dbReference>
<dbReference type="PROSITE" id="PS51000">
    <property type="entry name" value="HTH_DEOR_2"/>
    <property type="match status" value="1"/>
</dbReference>
<feature type="domain" description="HTH deoR-type" evidence="3">
    <location>
        <begin position="6"/>
        <end position="61"/>
    </location>
</feature>
<dbReference type="InterPro" id="IPR014036">
    <property type="entry name" value="DeoR-like_C"/>
</dbReference>
<evidence type="ECO:0000256" key="1">
    <source>
        <dbReference type="ARBA" id="ARBA00023015"/>
    </source>
</evidence>
<keyword evidence="1" id="KW-0805">Transcription regulation</keyword>
<name>A0ABY9J2A9_9ACTN</name>
<dbReference type="SUPFAM" id="SSF46785">
    <property type="entry name" value="Winged helix' DNA-binding domain"/>
    <property type="match status" value="1"/>
</dbReference>
<dbReference type="Pfam" id="PF00455">
    <property type="entry name" value="DeoRC"/>
    <property type="match status" value="1"/>
</dbReference>
<accession>A0ABY9J2A9</accession>
<proteinExistence type="predicted"/>
<keyword evidence="4" id="KW-0238">DNA-binding</keyword>
<keyword evidence="5" id="KW-1185">Reference proteome</keyword>
<evidence type="ECO:0000313" key="5">
    <source>
        <dbReference type="Proteomes" id="UP001235744"/>
    </source>
</evidence>
<dbReference type="InterPro" id="IPR050313">
    <property type="entry name" value="Carb_Metab_HTH_regulators"/>
</dbReference>
<dbReference type="Proteomes" id="UP001235744">
    <property type="component" value="Chromosome"/>
</dbReference>
<dbReference type="Gene3D" id="3.40.50.1360">
    <property type="match status" value="1"/>
</dbReference>
<evidence type="ECO:0000256" key="2">
    <source>
        <dbReference type="ARBA" id="ARBA00023163"/>
    </source>
</evidence>